<name>A0A8H5HEY2_9AGAR</name>
<comment type="caution">
    <text evidence="7">The sequence shown here is derived from an EMBL/GenBank/DDBJ whole genome shotgun (WGS) entry which is preliminary data.</text>
</comment>
<dbReference type="GO" id="GO:0046983">
    <property type="term" value="F:protein dimerization activity"/>
    <property type="evidence" value="ECO:0007669"/>
    <property type="project" value="InterPro"/>
</dbReference>
<dbReference type="GO" id="GO:0005634">
    <property type="term" value="C:nucleus"/>
    <property type="evidence" value="ECO:0007669"/>
    <property type="project" value="UniProtKB-SubCell"/>
</dbReference>
<dbReference type="Proteomes" id="UP000565441">
    <property type="component" value="Unassembled WGS sequence"/>
</dbReference>
<comment type="subcellular location">
    <subcellularLocation>
        <location evidence="1">Nucleus</location>
    </subcellularLocation>
</comment>
<evidence type="ECO:0000259" key="6">
    <source>
        <dbReference type="Pfam" id="PF05699"/>
    </source>
</evidence>
<evidence type="ECO:0000256" key="4">
    <source>
        <dbReference type="ARBA" id="ARBA00022833"/>
    </source>
</evidence>
<dbReference type="GO" id="GO:0008270">
    <property type="term" value="F:zinc ion binding"/>
    <property type="evidence" value="ECO:0007669"/>
    <property type="project" value="UniProtKB-KW"/>
</dbReference>
<protein>
    <recommendedName>
        <fullName evidence="6">HAT C-terminal dimerisation domain-containing protein</fullName>
    </recommendedName>
</protein>
<dbReference type="SUPFAM" id="SSF53098">
    <property type="entry name" value="Ribonuclease H-like"/>
    <property type="match status" value="1"/>
</dbReference>
<dbReference type="PANTHER" id="PTHR46481:SF10">
    <property type="entry name" value="ZINC FINGER BED DOMAIN-CONTAINING PROTEIN 39"/>
    <property type="match status" value="1"/>
</dbReference>
<evidence type="ECO:0000256" key="5">
    <source>
        <dbReference type="ARBA" id="ARBA00023242"/>
    </source>
</evidence>
<keyword evidence="8" id="KW-1185">Reference proteome</keyword>
<keyword evidence="2" id="KW-0479">Metal-binding</keyword>
<reference evidence="7 8" key="1">
    <citation type="journal article" date="2020" name="ISME J.">
        <title>Uncovering the hidden diversity of litter-decomposition mechanisms in mushroom-forming fungi.</title>
        <authorList>
            <person name="Floudas D."/>
            <person name="Bentzer J."/>
            <person name="Ahren D."/>
            <person name="Johansson T."/>
            <person name="Persson P."/>
            <person name="Tunlid A."/>
        </authorList>
    </citation>
    <scope>NUCLEOTIDE SEQUENCE [LARGE SCALE GENOMIC DNA]</scope>
    <source>
        <strain evidence="7 8">CBS 661.87</strain>
    </source>
</reference>
<dbReference type="SUPFAM" id="SSF140996">
    <property type="entry name" value="Hermes dimerisation domain"/>
    <property type="match status" value="1"/>
</dbReference>
<keyword evidence="5" id="KW-0539">Nucleus</keyword>
<sequence length="651" mass="74321">MTRDLEPTPWRQQLRKVSRKRRLNLLESMRVVQRRHAHGTLSSDEDHIMEEIQSTGSAPHTDAIEIDDSDDQDSATEELDCMLQDYTRLVYAFFKPVPAIKVVDGKRCHEFECGLKFCKRKTRFVRRFLHTTDKTSTGNLRRHAKKCWGEDVIEEADKAANADKVRQAVAGKQDLRSGDIAAAFGRQGKGKVTFSHRQHTKAEARAEYVRWVSKSLGPFEIVKDRAFISLMKTGRPETYIPSPSTISRDVRHVFAKTRARVAKLLQVEVLHARLAGDVVDDEDDDLEDWKDEHETLTAFERSELEENTRPIKLVLVKISYALINSTTILLPRWHELLESLKLSIRKMLRDVKTRWNSTYEMLLFALEYRKAVDTMAGDKENGLRKYELDEREWQLAEQLCDVLAIFKDATLFFSRNTPNLATVIPAMDHIDQVMTTASLNHKKFEPAIRAALSLAKKKLNRYYDMTNQSEVYRIAMVLHRLFKAMNWEEDWITTAEGVDTSKKSKPAKSNIFDNLPALAASKSQAPLDELAAYLSTPVENVVDALKWWVSKRGIWPNLSTMALDYLSIPATSTDVERVFSRGRILLSHTRNRLSPHTTRALMCLGGWSLLGLVRDSDIKAVTTLADVDKDKDEAPEDWEGFLSAVTGISSQ</sequence>
<feature type="domain" description="HAT C-terminal dimerisation" evidence="6">
    <location>
        <begin position="529"/>
        <end position="607"/>
    </location>
</feature>
<dbReference type="PANTHER" id="PTHR46481">
    <property type="entry name" value="ZINC FINGER BED DOMAIN-CONTAINING PROTEIN 4"/>
    <property type="match status" value="1"/>
</dbReference>
<evidence type="ECO:0000313" key="7">
    <source>
        <dbReference type="EMBL" id="KAF5382000.1"/>
    </source>
</evidence>
<dbReference type="EMBL" id="JAACJP010000009">
    <property type="protein sequence ID" value="KAF5382000.1"/>
    <property type="molecule type" value="Genomic_DNA"/>
</dbReference>
<dbReference type="InterPro" id="IPR012337">
    <property type="entry name" value="RNaseH-like_sf"/>
</dbReference>
<dbReference type="OrthoDB" id="2677917at2759"/>
<dbReference type="InterPro" id="IPR008906">
    <property type="entry name" value="HATC_C_dom"/>
</dbReference>
<gene>
    <name evidence="7" type="ORF">D9615_004201</name>
</gene>
<organism evidence="7 8">
    <name type="scientific">Tricholomella constricta</name>
    <dbReference type="NCBI Taxonomy" id="117010"/>
    <lineage>
        <taxon>Eukaryota</taxon>
        <taxon>Fungi</taxon>
        <taxon>Dikarya</taxon>
        <taxon>Basidiomycota</taxon>
        <taxon>Agaricomycotina</taxon>
        <taxon>Agaricomycetes</taxon>
        <taxon>Agaricomycetidae</taxon>
        <taxon>Agaricales</taxon>
        <taxon>Tricholomatineae</taxon>
        <taxon>Lyophyllaceae</taxon>
        <taxon>Tricholomella</taxon>
    </lineage>
</organism>
<proteinExistence type="predicted"/>
<keyword evidence="3" id="KW-0863">Zinc-finger</keyword>
<keyword evidence="4" id="KW-0862">Zinc</keyword>
<evidence type="ECO:0000256" key="2">
    <source>
        <dbReference type="ARBA" id="ARBA00022723"/>
    </source>
</evidence>
<evidence type="ECO:0000313" key="8">
    <source>
        <dbReference type="Proteomes" id="UP000565441"/>
    </source>
</evidence>
<dbReference type="Pfam" id="PF05699">
    <property type="entry name" value="Dimer_Tnp_hAT"/>
    <property type="match status" value="1"/>
</dbReference>
<dbReference type="InterPro" id="IPR052035">
    <property type="entry name" value="ZnF_BED_domain_contain"/>
</dbReference>
<evidence type="ECO:0000256" key="1">
    <source>
        <dbReference type="ARBA" id="ARBA00004123"/>
    </source>
</evidence>
<evidence type="ECO:0000256" key="3">
    <source>
        <dbReference type="ARBA" id="ARBA00022771"/>
    </source>
</evidence>
<dbReference type="AlphaFoldDB" id="A0A8H5HEY2"/>
<accession>A0A8H5HEY2</accession>